<organism evidence="10 11">
    <name type="scientific">Endozoicomonas numazuensis</name>
    <dbReference type="NCBI Taxonomy" id="1137799"/>
    <lineage>
        <taxon>Bacteria</taxon>
        <taxon>Pseudomonadati</taxon>
        <taxon>Pseudomonadota</taxon>
        <taxon>Gammaproteobacteria</taxon>
        <taxon>Oceanospirillales</taxon>
        <taxon>Endozoicomonadaceae</taxon>
        <taxon>Endozoicomonas</taxon>
    </lineage>
</organism>
<dbReference type="PANTHER" id="PTHR24095:SF14">
    <property type="entry name" value="ACETYL-COENZYME A SYNTHETASE 1"/>
    <property type="match status" value="1"/>
</dbReference>
<dbReference type="Gene3D" id="3.40.50.12780">
    <property type="entry name" value="N-terminal domain of ligase-like"/>
    <property type="match status" value="1"/>
</dbReference>
<dbReference type="NCBIfam" id="NF001208">
    <property type="entry name" value="PRK00174.1"/>
    <property type="match status" value="1"/>
</dbReference>
<keyword evidence="6" id="KW-0460">Magnesium</keyword>
<evidence type="ECO:0000313" key="10">
    <source>
        <dbReference type="EMBL" id="KEQ13941.1"/>
    </source>
</evidence>
<evidence type="ECO:0000259" key="9">
    <source>
        <dbReference type="Pfam" id="PF16177"/>
    </source>
</evidence>
<comment type="caution">
    <text evidence="10">The sequence shown here is derived from an EMBL/GenBank/DDBJ whole genome shotgun (WGS) entry which is preliminary data.</text>
</comment>
<evidence type="ECO:0000259" key="8">
    <source>
        <dbReference type="Pfam" id="PF13193"/>
    </source>
</evidence>
<dbReference type="Proteomes" id="UP000028073">
    <property type="component" value="Unassembled WGS sequence"/>
</dbReference>
<feature type="binding site" evidence="6">
    <location>
        <begin position="189"/>
        <end position="192"/>
    </location>
    <ligand>
        <name>CoA</name>
        <dbReference type="ChEBI" id="CHEBI:57287"/>
    </ligand>
</feature>
<feature type="binding site" evidence="6">
    <location>
        <position position="533"/>
    </location>
    <ligand>
        <name>Mg(2+)</name>
        <dbReference type="ChEBI" id="CHEBI:18420"/>
    </ligand>
</feature>
<gene>
    <name evidence="6" type="primary">acsA</name>
    <name evidence="10" type="ORF">GZ78_25145</name>
</gene>
<name>A0A081N668_9GAMM</name>
<feature type="binding site" evidence="6">
    <location>
        <begin position="383"/>
        <end position="385"/>
    </location>
    <ligand>
        <name>ATP</name>
        <dbReference type="ChEBI" id="CHEBI:30616"/>
    </ligand>
</feature>
<feature type="binding site" evidence="6">
    <location>
        <position position="307"/>
    </location>
    <ligand>
        <name>CoA</name>
        <dbReference type="ChEBI" id="CHEBI:57287"/>
    </ligand>
</feature>
<dbReference type="HAMAP" id="MF_01123">
    <property type="entry name" value="Ac_CoA_synth"/>
    <property type="match status" value="1"/>
</dbReference>
<dbReference type="AlphaFoldDB" id="A0A081N668"/>
<evidence type="ECO:0000256" key="2">
    <source>
        <dbReference type="ARBA" id="ARBA00022598"/>
    </source>
</evidence>
<feature type="binding site" evidence="6">
    <location>
        <position position="511"/>
    </location>
    <ligand>
        <name>ATP</name>
        <dbReference type="ChEBI" id="CHEBI:30616"/>
    </ligand>
</feature>
<accession>A0A081N668</accession>
<dbReference type="InterPro" id="IPR042099">
    <property type="entry name" value="ANL_N_sf"/>
</dbReference>
<dbReference type="eggNOG" id="COG0365">
    <property type="taxonomic scope" value="Bacteria"/>
</dbReference>
<comment type="similarity">
    <text evidence="1 6">Belongs to the ATP-dependent AMP-binding enzyme family.</text>
</comment>
<feature type="binding site" evidence="6">
    <location>
        <position position="535"/>
    </location>
    <ligand>
        <name>Mg(2+)</name>
        <dbReference type="ChEBI" id="CHEBI:18420"/>
    </ligand>
</feature>
<dbReference type="CDD" id="cd05966">
    <property type="entry name" value="ACS"/>
    <property type="match status" value="1"/>
</dbReference>
<dbReference type="Pfam" id="PF00501">
    <property type="entry name" value="AMP-binding"/>
    <property type="match status" value="1"/>
</dbReference>
<dbReference type="GO" id="GO:0003987">
    <property type="term" value="F:acetate-CoA ligase activity"/>
    <property type="evidence" value="ECO:0007669"/>
    <property type="project" value="UniProtKB-UniRule"/>
</dbReference>
<dbReference type="GO" id="GO:0005829">
    <property type="term" value="C:cytosol"/>
    <property type="evidence" value="ECO:0007669"/>
    <property type="project" value="TreeGrafter"/>
</dbReference>
<dbReference type="STRING" id="1137799.GZ78_25145"/>
<evidence type="ECO:0000313" key="11">
    <source>
        <dbReference type="Proteomes" id="UP000028073"/>
    </source>
</evidence>
<evidence type="ECO:0000256" key="5">
    <source>
        <dbReference type="ARBA" id="ARBA00022990"/>
    </source>
</evidence>
<comment type="catalytic activity">
    <reaction evidence="6">
        <text>acetate + ATP + CoA = acetyl-CoA + AMP + diphosphate</text>
        <dbReference type="Rhea" id="RHEA:23176"/>
        <dbReference type="ChEBI" id="CHEBI:30089"/>
        <dbReference type="ChEBI" id="CHEBI:30616"/>
        <dbReference type="ChEBI" id="CHEBI:33019"/>
        <dbReference type="ChEBI" id="CHEBI:57287"/>
        <dbReference type="ChEBI" id="CHEBI:57288"/>
        <dbReference type="ChEBI" id="CHEBI:456215"/>
        <dbReference type="EC" id="6.2.1.1"/>
    </reaction>
</comment>
<dbReference type="FunFam" id="3.40.50.12780:FF:000001">
    <property type="entry name" value="Acetyl-coenzyme A synthetase"/>
    <property type="match status" value="1"/>
</dbReference>
<dbReference type="EC" id="6.2.1.1" evidence="6"/>
<dbReference type="GO" id="GO:0016208">
    <property type="term" value="F:AMP binding"/>
    <property type="evidence" value="ECO:0007669"/>
    <property type="project" value="InterPro"/>
</dbReference>
<feature type="binding site" evidence="6">
    <location>
        <position position="496"/>
    </location>
    <ligand>
        <name>ATP</name>
        <dbReference type="ChEBI" id="CHEBI:30616"/>
    </ligand>
</feature>
<proteinExistence type="inferred from homology"/>
<comment type="caution">
    <text evidence="6">Lacks conserved residue(s) required for the propagation of feature annotation.</text>
</comment>
<dbReference type="PROSITE" id="PS00455">
    <property type="entry name" value="AMP_BINDING"/>
    <property type="match status" value="1"/>
</dbReference>
<feature type="binding site" evidence="6">
    <location>
        <position position="538"/>
    </location>
    <ligand>
        <name>Mg(2+)</name>
        <dbReference type="ChEBI" id="CHEBI:18420"/>
    </ligand>
</feature>
<feature type="domain" description="Acetyl-coenzyme A synthetase N-terminal" evidence="9">
    <location>
        <begin position="23"/>
        <end position="79"/>
    </location>
</feature>
<evidence type="ECO:0000259" key="7">
    <source>
        <dbReference type="Pfam" id="PF00501"/>
    </source>
</evidence>
<evidence type="ECO:0000256" key="3">
    <source>
        <dbReference type="ARBA" id="ARBA00022741"/>
    </source>
</evidence>
<dbReference type="InterPro" id="IPR011904">
    <property type="entry name" value="Ac_CoA_lig"/>
</dbReference>
<dbReference type="GO" id="GO:0046872">
    <property type="term" value="F:metal ion binding"/>
    <property type="evidence" value="ECO:0007669"/>
    <property type="project" value="UniProtKB-KW"/>
</dbReference>
<feature type="binding site" evidence="6">
    <location>
        <position position="522"/>
    </location>
    <ligand>
        <name>ATP</name>
        <dbReference type="ChEBI" id="CHEBI:30616"/>
    </ligand>
</feature>
<dbReference type="PANTHER" id="PTHR24095">
    <property type="entry name" value="ACETYL-COENZYME A SYNTHETASE"/>
    <property type="match status" value="1"/>
</dbReference>
<dbReference type="GO" id="GO:0019427">
    <property type="term" value="P:acetyl-CoA biosynthetic process from acetate"/>
    <property type="evidence" value="ECO:0007669"/>
    <property type="project" value="UniProtKB-UniRule"/>
</dbReference>
<dbReference type="InterPro" id="IPR045851">
    <property type="entry name" value="AMP-bd_C_sf"/>
</dbReference>
<evidence type="ECO:0000256" key="6">
    <source>
        <dbReference type="HAMAP-Rule" id="MF_01123"/>
    </source>
</evidence>
<dbReference type="SUPFAM" id="SSF56801">
    <property type="entry name" value="Acetyl-CoA synthetase-like"/>
    <property type="match status" value="1"/>
</dbReference>
<feature type="domain" description="AMP-dependent synthetase/ligase" evidence="7">
    <location>
        <begin position="81"/>
        <end position="465"/>
    </location>
</feature>
<dbReference type="RefSeq" id="WP_034841632.1">
    <property type="nucleotide sequence ID" value="NZ_JOKH01000008.1"/>
</dbReference>
<feature type="modified residue" description="N6-acetyllysine" evidence="6">
    <location>
        <position position="605"/>
    </location>
</feature>
<evidence type="ECO:0000256" key="4">
    <source>
        <dbReference type="ARBA" id="ARBA00022840"/>
    </source>
</evidence>
<dbReference type="EMBL" id="JOKH01000008">
    <property type="protein sequence ID" value="KEQ13941.1"/>
    <property type="molecule type" value="Genomic_DNA"/>
</dbReference>
<reference evidence="10 11" key="1">
    <citation type="submission" date="2014-06" db="EMBL/GenBank/DDBJ databases">
        <title>Whole Genome Sequences of Three Symbiotic Endozoicomonas Bacteria.</title>
        <authorList>
            <person name="Neave M.J."/>
            <person name="Apprill A."/>
            <person name="Voolstra C.R."/>
        </authorList>
    </citation>
    <scope>NUCLEOTIDE SEQUENCE [LARGE SCALE GENOMIC DNA]</scope>
    <source>
        <strain evidence="10 11">DSM 25634</strain>
    </source>
</reference>
<dbReference type="InterPro" id="IPR025110">
    <property type="entry name" value="AMP-bd_C"/>
</dbReference>
<dbReference type="OrthoDB" id="9803968at2"/>
<comment type="cofactor">
    <cofactor evidence="6">
        <name>Mg(2+)</name>
        <dbReference type="ChEBI" id="CHEBI:18420"/>
    </cofactor>
</comment>
<keyword evidence="6" id="KW-0479">Metal-binding</keyword>
<evidence type="ECO:0000256" key="1">
    <source>
        <dbReference type="ARBA" id="ARBA00006432"/>
    </source>
</evidence>
<keyword evidence="2 6" id="KW-0436">Ligase</keyword>
<dbReference type="Gene3D" id="3.30.300.30">
    <property type="match status" value="1"/>
</dbReference>
<dbReference type="FunFam" id="3.30.300.30:FF:000004">
    <property type="entry name" value="Acetyl-coenzyme A synthetase"/>
    <property type="match status" value="1"/>
</dbReference>
<protein>
    <recommendedName>
        <fullName evidence="6">Acetyl-coenzyme A synthetase</fullName>
        <shortName evidence="6">AcCoA synthetase</shortName>
        <shortName evidence="6">Acs</shortName>
        <ecNumber evidence="6">6.2.1.1</ecNumber>
    </recommendedName>
    <alternativeName>
        <fullName evidence="6">Acetate--CoA ligase</fullName>
    </alternativeName>
    <alternativeName>
        <fullName evidence="6">Acyl-activating enzyme</fullName>
    </alternativeName>
</protein>
<keyword evidence="4 6" id="KW-0067">ATP-binding</keyword>
<comment type="function">
    <text evidence="6">Catalyzes the conversion of acetate into acetyl-CoA (AcCoA), an essential intermediate at the junction of anabolic and catabolic pathways. AcsA undergoes a two-step reaction. In the first half reaction, AcsA combines acetate with ATP to form acetyl-adenylate (AcAMP) intermediate. In the second half reaction, it can then transfer the acetyl group from AcAMP to the sulfhydryl group of CoA, forming the product AcCoA.</text>
</comment>
<keyword evidence="11" id="KW-1185">Reference proteome</keyword>
<sequence>MTQTTNYPVPESFKDSWMSEEKYQELYRYSLENPEAFWGSKAERYLDWYRPWDSVYEGDFKKCEVSWFKGGKLNASFNCIDRHLENRADQVAIIWEGDTPDLQRKITYQEIHDEVCKLANGLKAQGVNKGDRVCIYMPMVPEAVYAMLACARIGAVHSVVFGGFSPHSLRDRILDCGCRAVITADEGVRGGKHIPLKQNTDEALKECPDVTTVVVYERTGAEIEWREGRDISYKALTTSQSSICEPEVMESEDPLFILYTSGSTGKPKGVLHSTAGYLLYTTVTFHYVFDYHEGDIYWCGADVGWITGHSYIVYGPLSNGATMVMHEGVPFWPDAARIWEIVDRHQVNILYTAPTAIRALMAKGDEYVKRTSRASLKILGTVGEPINPEAWQWYYRSVGEERCPIIDSWWQTETGGMMITPLPGATALKPGFATLPFLGIRPAILDHDGNEIVGPGQGSLVITGSWPSQIRTVYGNHQRIVDTYFSQHPGYYFTGDGARRDENGYYQITGRMDDVINVAGHRLGTAEIESALVLHEAIAEAAVVGVPHRVKGESVYAFITPMDGVEITDDLKQELSNLVASEIGSFARPEILHPCPALPKTRSGKIMRRILRKLAQGERDNLGDLSTLADPTVIKHLLDQA</sequence>
<keyword evidence="3 6" id="KW-0547">Nucleotide-binding</keyword>
<dbReference type="GO" id="GO:0005524">
    <property type="term" value="F:ATP binding"/>
    <property type="evidence" value="ECO:0007669"/>
    <property type="project" value="UniProtKB-KW"/>
</dbReference>
<dbReference type="InterPro" id="IPR032387">
    <property type="entry name" value="ACAS_N"/>
</dbReference>
<keyword evidence="5 6" id="KW-0007">Acetylation</keyword>
<dbReference type="NCBIfam" id="TIGR02188">
    <property type="entry name" value="Ac_CoA_lig_AcsA"/>
    <property type="match status" value="1"/>
</dbReference>
<feature type="domain" description="AMP-binding enzyme C-terminal" evidence="8">
    <location>
        <begin position="527"/>
        <end position="605"/>
    </location>
</feature>
<dbReference type="InterPro" id="IPR020845">
    <property type="entry name" value="AMP-binding_CS"/>
</dbReference>
<dbReference type="Pfam" id="PF13193">
    <property type="entry name" value="AMP-binding_C"/>
    <property type="match status" value="1"/>
</dbReference>
<dbReference type="InterPro" id="IPR000873">
    <property type="entry name" value="AMP-dep_synth/lig_dom"/>
</dbReference>
<dbReference type="Pfam" id="PF16177">
    <property type="entry name" value="ACAS_N"/>
    <property type="match status" value="1"/>
</dbReference>
<comment type="PTM">
    <text evidence="6">Acetylated. Deacetylation by the SIR2-homolog deacetylase activates the enzyme.</text>
</comment>